<dbReference type="SUPFAM" id="SSF57845">
    <property type="entry name" value="B-box zinc-binding domain"/>
    <property type="match status" value="2"/>
</dbReference>
<dbReference type="InterPro" id="IPR013320">
    <property type="entry name" value="ConA-like_dom_sf"/>
</dbReference>
<dbReference type="SUPFAM" id="SSF57850">
    <property type="entry name" value="RING/U-box"/>
    <property type="match status" value="1"/>
</dbReference>
<dbReference type="InterPro" id="IPR027370">
    <property type="entry name" value="Znf-RING_euk"/>
</dbReference>
<keyword evidence="3" id="KW-0862">Zinc</keyword>
<keyword evidence="2 4" id="KW-0863">Zinc-finger</keyword>
<dbReference type="Gene3D" id="3.30.160.60">
    <property type="entry name" value="Classic Zinc Finger"/>
    <property type="match status" value="2"/>
</dbReference>
<dbReference type="PANTHER" id="PTHR24103">
    <property type="entry name" value="E3 UBIQUITIN-PROTEIN LIGASE TRIM"/>
    <property type="match status" value="1"/>
</dbReference>
<sequence>MASLSEDDYICPVCCEIFKNPVFLSCSHSFCKECLQQFWRTKKTQECPVCRRRSSKPDPPPNLALRNLCESFLKERNERRSSGSEEICSLHSEKLKLFCLEDKQPVCLVCFTSQKHVNHTVRPIDEVIPSYKEELKTALKSLQEKLKHKEKMKGEFEKTVRHIKSQAERTERQIKQQFEKLHQFLRDEEEATITALREEEEQKKQMMKEKLEEMNRHISALSHTIKDMEEMMKASDVCFLKEFPVSMERVQISSQPDPQTPSGALIHVPRYLGNLPFRVWKRCRTSSRTFWRTKKTQECPVCRRRSSRDQPPVNLALRNLCESFLKERNERRSSGSEEICSLHSEKLKLFCLEDKQPVCVVCMNSQKHDNHKFRPIDEVVSSYKEELNKALKSFQEKLQHNEKMKGEFEKTVRHIKSQAEHTERQIKQQFEKLHQFLRDEEEATITALREEEEQKKQMMKEKLEEMNRHISALSHTIKDMEEMMKASDVCFLKEFPVSMERVQISSQPDPQTPSGALIHVPRYLGNLPFRVWKKMQDIVQNTPVILDPNTAHPRLLLSDDLTSVRNSGYQPVPDNPERFDWYHCVLGSEGFNSGTHCWDVEVKQSSIWSLGVTTASNQRKGRGFYNTGVWSVWYRQKGLGFFSILKHNLLGVSPGSGFHVKRKLDRVRVNLDYDRGTVSFSDPVTNTHLHTFTTSFTHTLFPFFCCSSSLRILSINSQ</sequence>
<feature type="coiled-coil region" evidence="5">
    <location>
        <begin position="132"/>
        <end position="231"/>
    </location>
</feature>
<dbReference type="InterPro" id="IPR006574">
    <property type="entry name" value="PRY"/>
</dbReference>
<reference evidence="9 10" key="1">
    <citation type="submission" date="2020-04" db="EMBL/GenBank/DDBJ databases">
        <title>Chromosome-level genome assembly of a cyprinid fish Onychostoma macrolepis by integration of Nanopore Sequencing, Bionano and Hi-C technology.</title>
        <authorList>
            <person name="Wang D."/>
        </authorList>
    </citation>
    <scope>NUCLEOTIDE SEQUENCE [LARGE SCALE GENOMIC DNA]</scope>
    <source>
        <strain evidence="9">SWU-2019</strain>
        <tissue evidence="9">Muscle</tissue>
    </source>
</reference>
<keyword evidence="10" id="KW-1185">Reference proteome</keyword>
<dbReference type="Gene3D" id="2.60.120.920">
    <property type="match status" value="1"/>
</dbReference>
<dbReference type="InterPro" id="IPR058030">
    <property type="entry name" value="TRIM8/14/16/25/29/45/65_CC"/>
</dbReference>
<dbReference type="PROSITE" id="PS00518">
    <property type="entry name" value="ZF_RING_1"/>
    <property type="match status" value="1"/>
</dbReference>
<dbReference type="InterPro" id="IPR017907">
    <property type="entry name" value="Znf_RING_CS"/>
</dbReference>
<dbReference type="InterPro" id="IPR050143">
    <property type="entry name" value="TRIM/RBCC"/>
</dbReference>
<dbReference type="Pfam" id="PF25600">
    <property type="entry name" value="TRIM_CC"/>
    <property type="match status" value="2"/>
</dbReference>
<dbReference type="Gene3D" id="3.30.40.10">
    <property type="entry name" value="Zinc/RING finger domain, C3HC4 (zinc finger)"/>
    <property type="match status" value="1"/>
</dbReference>
<dbReference type="InterPro" id="IPR000315">
    <property type="entry name" value="Znf_B-box"/>
</dbReference>
<feature type="domain" description="B box-type" evidence="7">
    <location>
        <begin position="83"/>
        <end position="124"/>
    </location>
</feature>
<evidence type="ECO:0000313" key="10">
    <source>
        <dbReference type="Proteomes" id="UP000579812"/>
    </source>
</evidence>
<dbReference type="CDD" id="cd12893">
    <property type="entry name" value="SPRY_PRY_TRIM35"/>
    <property type="match status" value="1"/>
</dbReference>
<evidence type="ECO:0000256" key="3">
    <source>
        <dbReference type="ARBA" id="ARBA00022833"/>
    </source>
</evidence>
<dbReference type="Pfam" id="PF13765">
    <property type="entry name" value="PRY"/>
    <property type="match status" value="1"/>
</dbReference>
<dbReference type="Pfam" id="PF13445">
    <property type="entry name" value="zf-RING_UBOX"/>
    <property type="match status" value="1"/>
</dbReference>
<feature type="domain" description="B30.2/SPRY" evidence="8">
    <location>
        <begin position="524"/>
        <end position="718"/>
    </location>
</feature>
<dbReference type="AlphaFoldDB" id="A0A7J6DCW2"/>
<dbReference type="SMART" id="SM00589">
    <property type="entry name" value="PRY"/>
    <property type="match status" value="1"/>
</dbReference>
<evidence type="ECO:0000259" key="8">
    <source>
        <dbReference type="PROSITE" id="PS50188"/>
    </source>
</evidence>
<keyword evidence="1" id="KW-0479">Metal-binding</keyword>
<evidence type="ECO:0000259" key="6">
    <source>
        <dbReference type="PROSITE" id="PS50089"/>
    </source>
</evidence>
<gene>
    <name evidence="9" type="ORF">G5714_004193</name>
</gene>
<dbReference type="PROSITE" id="PS50188">
    <property type="entry name" value="B302_SPRY"/>
    <property type="match status" value="1"/>
</dbReference>
<dbReference type="PRINTS" id="PR01407">
    <property type="entry name" value="BUTYPHLNCDUF"/>
</dbReference>
<dbReference type="Proteomes" id="UP000579812">
    <property type="component" value="Unassembled WGS sequence"/>
</dbReference>
<evidence type="ECO:0000256" key="1">
    <source>
        <dbReference type="ARBA" id="ARBA00022723"/>
    </source>
</evidence>
<dbReference type="InterPro" id="IPR013083">
    <property type="entry name" value="Znf_RING/FYVE/PHD"/>
</dbReference>
<proteinExistence type="predicted"/>
<dbReference type="GO" id="GO:0008270">
    <property type="term" value="F:zinc ion binding"/>
    <property type="evidence" value="ECO:0007669"/>
    <property type="project" value="UniProtKB-KW"/>
</dbReference>
<dbReference type="InterPro" id="IPR001841">
    <property type="entry name" value="Znf_RING"/>
</dbReference>
<evidence type="ECO:0000313" key="9">
    <source>
        <dbReference type="EMBL" id="KAF4116704.1"/>
    </source>
</evidence>
<dbReference type="PROSITE" id="PS50119">
    <property type="entry name" value="ZF_BBOX"/>
    <property type="match status" value="2"/>
</dbReference>
<dbReference type="Pfam" id="PF00622">
    <property type="entry name" value="SPRY"/>
    <property type="match status" value="1"/>
</dbReference>
<dbReference type="SMART" id="SM00449">
    <property type="entry name" value="SPRY"/>
    <property type="match status" value="1"/>
</dbReference>
<evidence type="ECO:0000256" key="2">
    <source>
        <dbReference type="ARBA" id="ARBA00022771"/>
    </source>
</evidence>
<evidence type="ECO:0000259" key="7">
    <source>
        <dbReference type="PROSITE" id="PS50119"/>
    </source>
</evidence>
<keyword evidence="5" id="KW-0175">Coiled coil</keyword>
<evidence type="ECO:0000256" key="4">
    <source>
        <dbReference type="PROSITE-ProRule" id="PRU00024"/>
    </source>
</evidence>
<dbReference type="InterPro" id="IPR043136">
    <property type="entry name" value="B30.2/SPRY_sf"/>
</dbReference>
<feature type="domain" description="B box-type" evidence="7">
    <location>
        <begin position="335"/>
        <end position="376"/>
    </location>
</feature>
<feature type="domain" description="RING-type" evidence="6">
    <location>
        <begin position="11"/>
        <end position="51"/>
    </location>
</feature>
<dbReference type="InterPro" id="IPR003879">
    <property type="entry name" value="Butyrophylin_SPRY"/>
</dbReference>
<dbReference type="SMART" id="SM00184">
    <property type="entry name" value="RING"/>
    <property type="match status" value="1"/>
</dbReference>
<feature type="coiled-coil region" evidence="5">
    <location>
        <begin position="438"/>
        <end position="483"/>
    </location>
</feature>
<dbReference type="Pfam" id="PF00643">
    <property type="entry name" value="zf-B_box"/>
    <property type="match status" value="2"/>
</dbReference>
<dbReference type="SUPFAM" id="SSF49899">
    <property type="entry name" value="Concanavalin A-like lectins/glucanases"/>
    <property type="match status" value="1"/>
</dbReference>
<evidence type="ECO:0000256" key="5">
    <source>
        <dbReference type="SAM" id="Coils"/>
    </source>
</evidence>
<accession>A0A7J6DCW2</accession>
<dbReference type="EMBL" id="JAAMOB010000003">
    <property type="protein sequence ID" value="KAF4116704.1"/>
    <property type="molecule type" value="Genomic_DNA"/>
</dbReference>
<dbReference type="SMART" id="SM00336">
    <property type="entry name" value="BBOX"/>
    <property type="match status" value="2"/>
</dbReference>
<protein>
    <submittedName>
        <fullName evidence="9">Uncharacterized protein</fullName>
    </submittedName>
</protein>
<name>A0A7J6DCW2_9TELE</name>
<dbReference type="InterPro" id="IPR003877">
    <property type="entry name" value="SPRY_dom"/>
</dbReference>
<organism evidence="9 10">
    <name type="scientific">Onychostoma macrolepis</name>
    <dbReference type="NCBI Taxonomy" id="369639"/>
    <lineage>
        <taxon>Eukaryota</taxon>
        <taxon>Metazoa</taxon>
        <taxon>Chordata</taxon>
        <taxon>Craniata</taxon>
        <taxon>Vertebrata</taxon>
        <taxon>Euteleostomi</taxon>
        <taxon>Actinopterygii</taxon>
        <taxon>Neopterygii</taxon>
        <taxon>Teleostei</taxon>
        <taxon>Ostariophysi</taxon>
        <taxon>Cypriniformes</taxon>
        <taxon>Cyprinidae</taxon>
        <taxon>Acrossocheilinae</taxon>
        <taxon>Onychostoma</taxon>
    </lineage>
</organism>
<comment type="caution">
    <text evidence="9">The sequence shown here is derived from an EMBL/GenBank/DDBJ whole genome shotgun (WGS) entry which is preliminary data.</text>
</comment>
<dbReference type="PROSITE" id="PS50089">
    <property type="entry name" value="ZF_RING_2"/>
    <property type="match status" value="1"/>
</dbReference>
<dbReference type="InterPro" id="IPR001870">
    <property type="entry name" value="B30.2/SPRY"/>
</dbReference>